<evidence type="ECO:0000313" key="2">
    <source>
        <dbReference type="EMBL" id="OCH86683.1"/>
    </source>
</evidence>
<proteinExistence type="predicted"/>
<protein>
    <submittedName>
        <fullName evidence="2">Uncharacterized protein</fullName>
    </submittedName>
</protein>
<sequence>MASTEMTSPTAISSPDFIDWSVPSTPYTPARTDSVRTVSLIPNRHPDMPVPGSAATAAMDVPPVPAQSETGETAEDGRNRRRFGIVGPRPSPSSFIT</sequence>
<feature type="compositionally biased region" description="Polar residues" evidence="1">
    <location>
        <begin position="1"/>
        <end position="13"/>
    </location>
</feature>
<evidence type="ECO:0000256" key="1">
    <source>
        <dbReference type="SAM" id="MobiDB-lite"/>
    </source>
</evidence>
<gene>
    <name evidence="2" type="ORF">OBBRIDRAFT_796957</name>
</gene>
<accession>A0A8E2DLB0</accession>
<keyword evidence="3" id="KW-1185">Reference proteome</keyword>
<reference evidence="2 3" key="1">
    <citation type="submission" date="2016-07" db="EMBL/GenBank/DDBJ databases">
        <title>Draft genome of the white-rot fungus Obba rivulosa 3A-2.</title>
        <authorList>
            <consortium name="DOE Joint Genome Institute"/>
            <person name="Miettinen O."/>
            <person name="Riley R."/>
            <person name="Acob R."/>
            <person name="Barry K."/>
            <person name="Cullen D."/>
            <person name="De Vries R."/>
            <person name="Hainaut M."/>
            <person name="Hatakka A."/>
            <person name="Henrissat B."/>
            <person name="Hilden K."/>
            <person name="Kuo R."/>
            <person name="Labutti K."/>
            <person name="Lipzen A."/>
            <person name="Makela M.R."/>
            <person name="Sandor L."/>
            <person name="Spatafora J.W."/>
            <person name="Grigoriev I.V."/>
            <person name="Hibbett D.S."/>
        </authorList>
    </citation>
    <scope>NUCLEOTIDE SEQUENCE [LARGE SCALE GENOMIC DNA]</scope>
    <source>
        <strain evidence="2 3">3A-2</strain>
    </source>
</reference>
<feature type="region of interest" description="Disordered" evidence="1">
    <location>
        <begin position="1"/>
        <end position="97"/>
    </location>
</feature>
<dbReference type="EMBL" id="KV722516">
    <property type="protein sequence ID" value="OCH86683.1"/>
    <property type="molecule type" value="Genomic_DNA"/>
</dbReference>
<dbReference type="AlphaFoldDB" id="A0A8E2DLB0"/>
<organism evidence="2 3">
    <name type="scientific">Obba rivulosa</name>
    <dbReference type="NCBI Taxonomy" id="1052685"/>
    <lineage>
        <taxon>Eukaryota</taxon>
        <taxon>Fungi</taxon>
        <taxon>Dikarya</taxon>
        <taxon>Basidiomycota</taxon>
        <taxon>Agaricomycotina</taxon>
        <taxon>Agaricomycetes</taxon>
        <taxon>Polyporales</taxon>
        <taxon>Gelatoporiaceae</taxon>
        <taxon>Obba</taxon>
    </lineage>
</organism>
<name>A0A8E2DLB0_9APHY</name>
<dbReference type="Proteomes" id="UP000250043">
    <property type="component" value="Unassembled WGS sequence"/>
</dbReference>
<evidence type="ECO:0000313" key="3">
    <source>
        <dbReference type="Proteomes" id="UP000250043"/>
    </source>
</evidence>